<evidence type="ECO:0000256" key="5">
    <source>
        <dbReference type="ARBA" id="ARBA00022927"/>
    </source>
</evidence>
<proteinExistence type="inferred from homology"/>
<evidence type="ECO:0000256" key="6">
    <source>
        <dbReference type="ARBA" id="ARBA00023054"/>
    </source>
</evidence>
<evidence type="ECO:0000256" key="3">
    <source>
        <dbReference type="ARBA" id="ARBA00022448"/>
    </source>
</evidence>
<dbReference type="GO" id="GO:0015031">
    <property type="term" value="P:protein transport"/>
    <property type="evidence" value="ECO:0007669"/>
    <property type="project" value="UniProtKB-UniRule"/>
</dbReference>
<feature type="coiled-coil region" evidence="8">
    <location>
        <begin position="383"/>
        <end position="431"/>
    </location>
</feature>
<dbReference type="Proteomes" id="UP001530315">
    <property type="component" value="Unassembled WGS sequence"/>
</dbReference>
<keyword evidence="5 7" id="KW-0653">Protein transport</keyword>
<evidence type="ECO:0008006" key="14">
    <source>
        <dbReference type="Google" id="ProtNLM"/>
    </source>
</evidence>
<evidence type="ECO:0000259" key="11">
    <source>
        <dbReference type="PROSITE" id="PS51322"/>
    </source>
</evidence>
<feature type="region of interest" description="Disordered" evidence="9">
    <location>
        <begin position="260"/>
        <end position="281"/>
    </location>
</feature>
<reference evidence="12 13" key="1">
    <citation type="submission" date="2024-10" db="EMBL/GenBank/DDBJ databases">
        <title>Updated reference genomes for cyclostephanoid diatoms.</title>
        <authorList>
            <person name="Roberts W.R."/>
            <person name="Alverson A.J."/>
        </authorList>
    </citation>
    <scope>NUCLEOTIDE SEQUENCE [LARGE SCALE GENOMIC DNA]</scope>
    <source>
        <strain evidence="12 13">AJA276-08</strain>
    </source>
</reference>
<dbReference type="PROSITE" id="PS51312">
    <property type="entry name" value="SB"/>
    <property type="match status" value="1"/>
</dbReference>
<dbReference type="SUPFAM" id="SSF140111">
    <property type="entry name" value="Endosomal sorting complex assembly domain"/>
    <property type="match status" value="1"/>
</dbReference>
<comment type="subcellular location">
    <subcellularLocation>
        <location evidence="1">Endosome</location>
    </subcellularLocation>
</comment>
<comment type="similarity">
    <text evidence="2">Belongs to the ubiquitin-conjugating enzyme family. UEV subfamily.</text>
</comment>
<feature type="domain" description="UEV" evidence="11">
    <location>
        <begin position="6"/>
        <end position="153"/>
    </location>
</feature>
<gene>
    <name evidence="12" type="ORF">ACHAW5_005176</name>
</gene>
<dbReference type="Gene3D" id="3.10.110.10">
    <property type="entry name" value="Ubiquitin Conjugating Enzyme"/>
    <property type="match status" value="1"/>
</dbReference>
<dbReference type="InterPro" id="IPR008883">
    <property type="entry name" value="UEV_N"/>
</dbReference>
<keyword evidence="3 7" id="KW-0813">Transport</keyword>
<dbReference type="CDD" id="cd11685">
    <property type="entry name" value="UEV_TSG101-like"/>
    <property type="match status" value="1"/>
</dbReference>
<dbReference type="PANTHER" id="PTHR23306:SF3">
    <property type="entry name" value="TUMOR SUPPRESSOR PROTEIN 101"/>
    <property type="match status" value="1"/>
</dbReference>
<dbReference type="AlphaFoldDB" id="A0ABD3MGI1"/>
<keyword evidence="4" id="KW-0967">Endosome</keyword>
<dbReference type="EMBL" id="JALLAZ020001807">
    <property type="protein sequence ID" value="KAL3763216.1"/>
    <property type="molecule type" value="Genomic_DNA"/>
</dbReference>
<evidence type="ECO:0000256" key="4">
    <source>
        <dbReference type="ARBA" id="ARBA00022753"/>
    </source>
</evidence>
<organism evidence="12 13">
    <name type="scientific">Stephanodiscus triporus</name>
    <dbReference type="NCBI Taxonomy" id="2934178"/>
    <lineage>
        <taxon>Eukaryota</taxon>
        <taxon>Sar</taxon>
        <taxon>Stramenopiles</taxon>
        <taxon>Ochrophyta</taxon>
        <taxon>Bacillariophyta</taxon>
        <taxon>Coscinodiscophyceae</taxon>
        <taxon>Thalassiosirophycidae</taxon>
        <taxon>Stephanodiscales</taxon>
        <taxon>Stephanodiscaceae</taxon>
        <taxon>Stephanodiscus</taxon>
    </lineage>
</organism>
<dbReference type="InterPro" id="IPR016135">
    <property type="entry name" value="UBQ-conjugating_enzyme/RWD"/>
</dbReference>
<accession>A0ABD3MGI1</accession>
<dbReference type="SUPFAM" id="SSF54495">
    <property type="entry name" value="UBC-like"/>
    <property type="match status" value="1"/>
</dbReference>
<protein>
    <recommendedName>
        <fullName evidence="14">UEV domain-containing protein</fullName>
    </recommendedName>
</protein>
<dbReference type="Pfam" id="PF09454">
    <property type="entry name" value="Vps23_core"/>
    <property type="match status" value="1"/>
</dbReference>
<dbReference type="Pfam" id="PF05743">
    <property type="entry name" value="UEV"/>
    <property type="match status" value="1"/>
</dbReference>
<dbReference type="InterPro" id="IPR037202">
    <property type="entry name" value="ESCRT_assembly_dom"/>
</dbReference>
<keyword evidence="13" id="KW-1185">Reference proteome</keyword>
<name>A0ABD3MGI1_9STRA</name>
<dbReference type="InterPro" id="IPR017916">
    <property type="entry name" value="SB_dom"/>
</dbReference>
<evidence type="ECO:0000256" key="8">
    <source>
        <dbReference type="SAM" id="Coils"/>
    </source>
</evidence>
<comment type="caution">
    <text evidence="12">The sequence shown here is derived from an EMBL/GenBank/DDBJ whole genome shotgun (WGS) entry which is preliminary data.</text>
</comment>
<evidence type="ECO:0000313" key="13">
    <source>
        <dbReference type="Proteomes" id="UP001530315"/>
    </source>
</evidence>
<evidence type="ECO:0000313" key="12">
    <source>
        <dbReference type="EMBL" id="KAL3763216.1"/>
    </source>
</evidence>
<dbReference type="PANTHER" id="PTHR23306">
    <property type="entry name" value="TUMOR SUSCEPTIBILITY GENE 101 PROTEIN-RELATED"/>
    <property type="match status" value="1"/>
</dbReference>
<feature type="domain" description="SB" evidence="10">
    <location>
        <begin position="452"/>
        <end position="518"/>
    </location>
</feature>
<sequence>MSTQEALISIVFNRLSGVYRDPSRVMRDAEDLLFSSDLGSQLHPRAEPLMLNDGTSSLMLMLQGTIPMTYRDVTYHIPIDMYLPPHYPARPPIVFVRPVPTMSIKANHKNVGQDGMVYMSYLHSWNPDSYDLTELASLMSIMFGEEPPCYARARPPSSSLPPPPPPYPRPDCMFSSVPPPTPHHPICPPPPSPPRPFSSGYSSILSTLAGAVTSTATSTAAVARLQVADRTKTVEEARLKEIEREVAEANLAVEAARRAEEQEKAEAKRRTEEQKKAEAKRRAEAEERARLAEERRRRIELERLAEERRRRIEQEEAAREAERVRLAEEARLRRERADAIAVATSAARSAMKDLFDRARGELRVELRDQKRLEAGRERIDALVREGEERKARLVSENEQLDESIRALNLWLKAVDDERRRQQQDADATEGKQCQNEDEGGIVKADLIAIPADTHSAQMLALSTESAAIDDCVYFLDMALVRGSLTLEVFLKEVRRLSKRQFLAKAHLIKIEKMLASER</sequence>
<dbReference type="Gene3D" id="6.10.140.820">
    <property type="match status" value="1"/>
</dbReference>
<dbReference type="InterPro" id="IPR052070">
    <property type="entry name" value="ESCRT-I_UEV_domain"/>
</dbReference>
<evidence type="ECO:0000256" key="7">
    <source>
        <dbReference type="PROSITE-ProRule" id="PRU00644"/>
    </source>
</evidence>
<evidence type="ECO:0000256" key="9">
    <source>
        <dbReference type="SAM" id="MobiDB-lite"/>
    </source>
</evidence>
<evidence type="ECO:0000256" key="2">
    <source>
        <dbReference type="ARBA" id="ARBA00009594"/>
    </source>
</evidence>
<dbReference type="GO" id="GO:0005768">
    <property type="term" value="C:endosome"/>
    <property type="evidence" value="ECO:0007669"/>
    <property type="project" value="UniProtKB-SubCell"/>
</dbReference>
<evidence type="ECO:0000256" key="1">
    <source>
        <dbReference type="ARBA" id="ARBA00004177"/>
    </source>
</evidence>
<keyword evidence="6 8" id="KW-0175">Coiled coil</keyword>
<dbReference type="PROSITE" id="PS51322">
    <property type="entry name" value="UEV"/>
    <property type="match status" value="1"/>
</dbReference>
<evidence type="ECO:0000259" key="10">
    <source>
        <dbReference type="PROSITE" id="PS51312"/>
    </source>
</evidence>